<evidence type="ECO:0000256" key="6">
    <source>
        <dbReference type="ARBA" id="ARBA00023295"/>
    </source>
</evidence>
<comment type="caution">
    <text evidence="8">The sequence shown here is derived from an EMBL/GenBank/DDBJ whole genome shotgun (WGS) entry which is preliminary data.</text>
</comment>
<evidence type="ECO:0000313" key="9">
    <source>
        <dbReference type="Proteomes" id="UP001314229"/>
    </source>
</evidence>
<dbReference type="EMBL" id="CAWUFR010000013">
    <property type="protein sequence ID" value="CAK6953361.1"/>
    <property type="molecule type" value="Genomic_DNA"/>
</dbReference>
<evidence type="ECO:0000256" key="5">
    <source>
        <dbReference type="ARBA" id="ARBA00022638"/>
    </source>
</evidence>
<dbReference type="GO" id="GO:0005576">
    <property type="term" value="C:extracellular region"/>
    <property type="evidence" value="ECO:0007669"/>
    <property type="project" value="TreeGrafter"/>
</dbReference>
<dbReference type="InterPro" id="IPR023346">
    <property type="entry name" value="Lysozyme-like_dom_sf"/>
</dbReference>
<dbReference type="GO" id="GO:0031640">
    <property type="term" value="P:killing of cells of another organism"/>
    <property type="evidence" value="ECO:0007669"/>
    <property type="project" value="UniProtKB-KW"/>
</dbReference>
<dbReference type="PANTHER" id="PTHR31698">
    <property type="entry name" value="LYSOZYME G FAMILY MEMBER"/>
    <property type="match status" value="1"/>
</dbReference>
<evidence type="ECO:0000256" key="1">
    <source>
        <dbReference type="ARBA" id="ARBA00000632"/>
    </source>
</evidence>
<name>A0AAV1N209_SCOSC</name>
<dbReference type="EC" id="3.2.1.17" evidence="3"/>
<sequence length="241" mass="27215">MAGDSSYQRQAEDDLSYMNKHKDKIVSAANKHGIKPSIVAGIISRETRAGRGAGLSSDGWGDNGNGYGLMQVDKRWHNPRGQWDSEEHIVQGVQVLKGCQSDVERKFPHMSHDQKMKGALAAYNMGAQNMNPNNVDAHTTGGDYSRDKPLCGPGQAIPMETFVRLTQLVHQRKRQMLVEKNPVVDKCWHTTRGQWDSQEHIEQGVEILVGCYTDVEKTFSHWNKNQKLKERGYSHYREGLL</sequence>
<dbReference type="SUPFAM" id="SSF53955">
    <property type="entry name" value="Lysozyme-like"/>
    <property type="match status" value="1"/>
</dbReference>
<evidence type="ECO:0000313" key="8">
    <source>
        <dbReference type="EMBL" id="CAK6953361.1"/>
    </source>
</evidence>
<protein>
    <recommendedName>
        <fullName evidence="4">Lysozyme g</fullName>
        <ecNumber evidence="3">3.2.1.17</ecNumber>
    </recommendedName>
    <alternativeName>
        <fullName evidence="7">1,4-beta-N-acetylmuramidase</fullName>
    </alternativeName>
</protein>
<dbReference type="PANTHER" id="PTHR31698:SF8">
    <property type="entry name" value="LYSOZYME G-RELATED"/>
    <property type="match status" value="1"/>
</dbReference>
<keyword evidence="5" id="KW-0929">Antimicrobial</keyword>
<keyword evidence="9" id="KW-1185">Reference proteome</keyword>
<reference evidence="8 9" key="1">
    <citation type="submission" date="2024-01" db="EMBL/GenBank/DDBJ databases">
        <authorList>
            <person name="Alioto T."/>
            <person name="Alioto T."/>
            <person name="Gomez Garrido J."/>
        </authorList>
    </citation>
    <scope>NUCLEOTIDE SEQUENCE [LARGE SCALE GENOMIC DNA]</scope>
</reference>
<keyword evidence="5" id="KW-0081">Bacteriolytic enzyme</keyword>
<dbReference type="Gene3D" id="1.10.530.10">
    <property type="match status" value="2"/>
</dbReference>
<organism evidence="8 9">
    <name type="scientific">Scomber scombrus</name>
    <name type="common">Atlantic mackerel</name>
    <name type="synonym">Scomber vernalis</name>
    <dbReference type="NCBI Taxonomy" id="13677"/>
    <lineage>
        <taxon>Eukaryota</taxon>
        <taxon>Metazoa</taxon>
        <taxon>Chordata</taxon>
        <taxon>Craniata</taxon>
        <taxon>Vertebrata</taxon>
        <taxon>Euteleostomi</taxon>
        <taxon>Actinopterygii</taxon>
        <taxon>Neopterygii</taxon>
        <taxon>Teleostei</taxon>
        <taxon>Neoteleostei</taxon>
        <taxon>Acanthomorphata</taxon>
        <taxon>Pelagiaria</taxon>
        <taxon>Scombriformes</taxon>
        <taxon>Scombridae</taxon>
        <taxon>Scomber</taxon>
    </lineage>
</organism>
<keyword evidence="6" id="KW-0378">Hydrolase</keyword>
<comment type="similarity">
    <text evidence="2">Belongs to the glycosyl hydrolase 23 family.</text>
</comment>
<comment type="catalytic activity">
    <reaction evidence="1">
        <text>Hydrolysis of (1-&gt;4)-beta-linkages between N-acetylmuramic acid and N-acetyl-D-glucosamine residues in a peptidoglycan and between N-acetyl-D-glucosamine residues in chitodextrins.</text>
        <dbReference type="EC" id="3.2.1.17"/>
    </reaction>
</comment>
<evidence type="ECO:0000256" key="3">
    <source>
        <dbReference type="ARBA" id="ARBA00012732"/>
    </source>
</evidence>
<evidence type="ECO:0000256" key="2">
    <source>
        <dbReference type="ARBA" id="ARBA00008902"/>
    </source>
</evidence>
<dbReference type="InterPro" id="IPR002152">
    <property type="entry name" value="Glyco_hydro_23"/>
</dbReference>
<dbReference type="Proteomes" id="UP001314229">
    <property type="component" value="Unassembled WGS sequence"/>
</dbReference>
<proteinExistence type="inferred from homology"/>
<dbReference type="GO" id="GO:0009253">
    <property type="term" value="P:peptidoglycan catabolic process"/>
    <property type="evidence" value="ECO:0007669"/>
    <property type="project" value="InterPro"/>
</dbReference>
<gene>
    <name evidence="8" type="ORF">FSCOSCO3_A034737</name>
</gene>
<dbReference type="GO" id="GO:0003796">
    <property type="term" value="F:lysozyme activity"/>
    <property type="evidence" value="ECO:0007669"/>
    <property type="project" value="UniProtKB-EC"/>
</dbReference>
<accession>A0AAV1N209</accession>
<dbReference type="PRINTS" id="PR00749">
    <property type="entry name" value="LYSOZYMEG"/>
</dbReference>
<evidence type="ECO:0000256" key="4">
    <source>
        <dbReference type="ARBA" id="ARBA00016485"/>
    </source>
</evidence>
<keyword evidence="6" id="KW-0326">Glycosidase</keyword>
<evidence type="ECO:0000256" key="7">
    <source>
        <dbReference type="ARBA" id="ARBA00031262"/>
    </source>
</evidence>
<dbReference type="AlphaFoldDB" id="A0AAV1N209"/>
<dbReference type="GO" id="GO:0050830">
    <property type="term" value="P:defense response to Gram-positive bacterium"/>
    <property type="evidence" value="ECO:0007669"/>
    <property type="project" value="TreeGrafter"/>
</dbReference>